<proteinExistence type="predicted"/>
<name>A0ABM7PMZ9_9BACT</name>
<organism evidence="1 2">
    <name type="scientific">Desulfoluna limicola</name>
    <dbReference type="NCBI Taxonomy" id="2810562"/>
    <lineage>
        <taxon>Bacteria</taxon>
        <taxon>Pseudomonadati</taxon>
        <taxon>Thermodesulfobacteriota</taxon>
        <taxon>Desulfobacteria</taxon>
        <taxon>Desulfobacterales</taxon>
        <taxon>Desulfolunaceae</taxon>
        <taxon>Desulfoluna</taxon>
    </lineage>
</organism>
<dbReference type="PROSITE" id="PS51354">
    <property type="entry name" value="GLUTAREDOXIN_2"/>
    <property type="match status" value="1"/>
</dbReference>
<dbReference type="RefSeq" id="WP_236889960.1">
    <property type="nucleotide sequence ID" value="NZ_AP024488.1"/>
</dbReference>
<dbReference type="InterPro" id="IPR036249">
    <property type="entry name" value="Thioredoxin-like_sf"/>
</dbReference>
<dbReference type="SUPFAM" id="SSF52833">
    <property type="entry name" value="Thioredoxin-like"/>
    <property type="match status" value="1"/>
</dbReference>
<keyword evidence="2" id="KW-1185">Reference proteome</keyword>
<reference evidence="1 2" key="1">
    <citation type="submission" date="2021-02" db="EMBL/GenBank/DDBJ databases">
        <title>Complete genome of Desulfoluna sp. strain ASN36.</title>
        <authorList>
            <person name="Takahashi A."/>
            <person name="Kojima H."/>
            <person name="Fukui M."/>
        </authorList>
    </citation>
    <scope>NUCLEOTIDE SEQUENCE [LARGE SCALE GENOMIC DNA]</scope>
    <source>
        <strain evidence="1 2">ASN36</strain>
    </source>
</reference>
<gene>
    <name evidence="1" type="ORF">DSLASN_42010</name>
</gene>
<dbReference type="Gene3D" id="3.40.30.80">
    <property type="match status" value="1"/>
</dbReference>
<accession>A0ABM7PMZ9</accession>
<sequence>MADINTTIHSWATDLDTPRVLTLHTTGTPASDEMKRFAEHLAGKAGETLALTIKKGEAPLPFFETEQGLRFFALPGEKLLDLLLYALTGAPESVPANLAAPLETLALPATLDLFVAEFCPFCPRIARQLITLGLMTPHVRLSLYDGTLFTEEAERRGVKAAPTLIYDGDMRWSGQFDVASVMEVVAGRSPEELSPDALRALLEEGGASRVTAMVAEAKKPFKSLNTLLAHEKWSVRLGAMVVMEELAETHPSVVSQTATALLEERDTLDPSALGDIIYVAGLSGDPVHLVTLKSILEGPCDDALREAAEEAMEELEGKASR</sequence>
<evidence type="ECO:0000313" key="2">
    <source>
        <dbReference type="Proteomes" id="UP001320148"/>
    </source>
</evidence>
<dbReference type="Proteomes" id="UP001320148">
    <property type="component" value="Chromosome"/>
</dbReference>
<evidence type="ECO:0008006" key="3">
    <source>
        <dbReference type="Google" id="ProtNLM"/>
    </source>
</evidence>
<protein>
    <recommendedName>
        <fullName evidence="3">Thioredoxin-like fold domain-containing protein</fullName>
    </recommendedName>
</protein>
<evidence type="ECO:0000313" key="1">
    <source>
        <dbReference type="EMBL" id="BCS98569.1"/>
    </source>
</evidence>
<dbReference type="EMBL" id="AP024488">
    <property type="protein sequence ID" value="BCS98569.1"/>
    <property type="molecule type" value="Genomic_DNA"/>
</dbReference>